<reference evidence="1 2" key="1">
    <citation type="submission" date="2015-01" db="EMBL/GenBank/DDBJ databases">
        <title>Evolution of Trichinella species and genotypes.</title>
        <authorList>
            <person name="Korhonen P.K."/>
            <person name="Edoardo P."/>
            <person name="Giuseppe L.R."/>
            <person name="Gasser R.B."/>
        </authorList>
    </citation>
    <scope>NUCLEOTIDE SEQUENCE [LARGE SCALE GENOMIC DNA]</scope>
    <source>
        <strain evidence="1">ISS470</strain>
    </source>
</reference>
<sequence>MSLKSSCSLRREAYHGVVNSGQLSKLINGIDAMETAMESADLNTQQDYEQGLKYTKNAHCVYK</sequence>
<keyword evidence="2" id="KW-1185">Reference proteome</keyword>
<evidence type="ECO:0000313" key="2">
    <source>
        <dbReference type="Proteomes" id="UP000054995"/>
    </source>
</evidence>
<dbReference type="AlphaFoldDB" id="A0A0V1FAJ1"/>
<dbReference type="EMBL" id="JYDT01000154">
    <property type="protein sequence ID" value="KRY83000.1"/>
    <property type="molecule type" value="Genomic_DNA"/>
</dbReference>
<comment type="caution">
    <text evidence="1">The sequence shown here is derived from an EMBL/GenBank/DDBJ whole genome shotgun (WGS) entry which is preliminary data.</text>
</comment>
<dbReference type="Proteomes" id="UP000054995">
    <property type="component" value="Unassembled WGS sequence"/>
</dbReference>
<gene>
    <name evidence="1" type="ORF">T4D_3325</name>
</gene>
<organism evidence="1 2">
    <name type="scientific">Trichinella pseudospiralis</name>
    <name type="common">Parasitic roundworm</name>
    <dbReference type="NCBI Taxonomy" id="6337"/>
    <lineage>
        <taxon>Eukaryota</taxon>
        <taxon>Metazoa</taxon>
        <taxon>Ecdysozoa</taxon>
        <taxon>Nematoda</taxon>
        <taxon>Enoplea</taxon>
        <taxon>Dorylaimia</taxon>
        <taxon>Trichinellida</taxon>
        <taxon>Trichinellidae</taxon>
        <taxon>Trichinella</taxon>
    </lineage>
</organism>
<name>A0A0V1FAJ1_TRIPS</name>
<evidence type="ECO:0000313" key="1">
    <source>
        <dbReference type="EMBL" id="KRY83000.1"/>
    </source>
</evidence>
<accession>A0A0V1FAJ1</accession>
<protein>
    <submittedName>
        <fullName evidence="1">Uncharacterized protein</fullName>
    </submittedName>
</protein>
<dbReference type="OrthoDB" id="5940098at2759"/>
<proteinExistence type="predicted"/>